<dbReference type="GO" id="GO:0005509">
    <property type="term" value="F:calcium ion binding"/>
    <property type="evidence" value="ECO:0007669"/>
    <property type="project" value="InterPro"/>
</dbReference>
<keyword evidence="6 15" id="KW-0812">Transmembrane</keyword>
<feature type="region of interest" description="Disordered" evidence="14">
    <location>
        <begin position="26"/>
        <end position="53"/>
    </location>
</feature>
<feature type="compositionally biased region" description="Polar residues" evidence="14">
    <location>
        <begin position="26"/>
        <end position="37"/>
    </location>
</feature>
<evidence type="ECO:0000256" key="3">
    <source>
        <dbReference type="ARBA" id="ARBA00008655"/>
    </source>
</evidence>
<evidence type="ECO:0000313" key="18">
    <source>
        <dbReference type="Proteomes" id="UP001165160"/>
    </source>
</evidence>
<evidence type="ECO:0000256" key="1">
    <source>
        <dbReference type="ARBA" id="ARBA00004370"/>
    </source>
</evidence>
<feature type="transmembrane region" description="Helical" evidence="15">
    <location>
        <begin position="6"/>
        <end position="23"/>
    </location>
</feature>
<dbReference type="EMBL" id="BRXX01000249">
    <property type="protein sequence ID" value="GMI00590.1"/>
    <property type="molecule type" value="Genomic_DNA"/>
</dbReference>
<evidence type="ECO:0000256" key="15">
    <source>
        <dbReference type="SAM" id="Phobius"/>
    </source>
</evidence>
<keyword evidence="5" id="KW-0808">Transferase</keyword>
<evidence type="ECO:0000256" key="8">
    <source>
        <dbReference type="ARBA" id="ARBA00022989"/>
    </source>
</evidence>
<sequence>MLPIVVGLIVWGSLVAITFVKLGSQTKSRNPPQTVSDPASGDVEMGSADDQKSDRCYSNQIQSAYADAVSGGQNADDPNHHASTVDFNPFVNDTKYLSLGQRIKLSIMTWTVFPVRLTLSIVLLLLIVVYGNLAAVGLPKTDGITKPISSFRRFLVWPLRLLLRLMLFNWGFYWICVKGKRATAKEAPVIAPNHVTFIEPLFFMYYNAPMSVGARATMMFPGSSKIHQLLQSIPLEKYKEPNTKETIYSREWVKDAMMSRTASEGSWPQLMIFPEGTTHNPKALIHFKNGPFLPGKPVQPITVNFPYRHCDLSWVTGGVSQPQLLYRMMCQFYNNLEVEYLPVYTPSEEERGGDFASAKLFAHNVRAIMAEAMEVPTTEHSYEDVRLAGVANALHMPANDAMLEIGKAKKFLAGVSMKTIEKHLSAFAAMDTNHTGQVTFEQFAEAFELKQENGEIHPGALRMFELIDTHGHGTINFKDYLFGLALVNEVPQNRKQLVKLAFHSFDSTGKGLTLPQFAQIMSFNPTLDPPTVAKIFKEADVDSNNFLTFSEFNRFVNSDHDDIVDVFKINFLDRTDILARKMEFKSQKRKSVAAGGAAEVIEKSQAAPTKSNMV</sequence>
<evidence type="ECO:0000256" key="4">
    <source>
        <dbReference type="ARBA" id="ARBA00022516"/>
    </source>
</evidence>
<dbReference type="InterPro" id="IPR002048">
    <property type="entry name" value="EF_hand_dom"/>
</dbReference>
<name>A0A9W7C0X4_9STRA</name>
<feature type="transmembrane region" description="Helical" evidence="15">
    <location>
        <begin position="155"/>
        <end position="176"/>
    </location>
</feature>
<comment type="caution">
    <text evidence="17">The sequence shown here is derived from an EMBL/GenBank/DDBJ whole genome shotgun (WGS) entry which is preliminary data.</text>
</comment>
<dbReference type="GO" id="GO:0042171">
    <property type="term" value="F:lysophosphatidic acid acyltransferase activity"/>
    <property type="evidence" value="ECO:0007669"/>
    <property type="project" value="TreeGrafter"/>
</dbReference>
<evidence type="ECO:0000313" key="17">
    <source>
        <dbReference type="EMBL" id="GMI00590.1"/>
    </source>
</evidence>
<dbReference type="GO" id="GO:0005783">
    <property type="term" value="C:endoplasmic reticulum"/>
    <property type="evidence" value="ECO:0007669"/>
    <property type="project" value="TreeGrafter"/>
</dbReference>
<keyword evidence="13" id="KW-0012">Acyltransferase</keyword>
<evidence type="ECO:0000259" key="16">
    <source>
        <dbReference type="PROSITE" id="PS50222"/>
    </source>
</evidence>
<evidence type="ECO:0000256" key="12">
    <source>
        <dbReference type="ARBA" id="ARBA00023264"/>
    </source>
</evidence>
<keyword evidence="11" id="KW-0594">Phospholipid biosynthesis</keyword>
<comment type="subcellular location">
    <subcellularLocation>
        <location evidence="1">Membrane</location>
    </subcellularLocation>
</comment>
<dbReference type="Proteomes" id="UP001165160">
    <property type="component" value="Unassembled WGS sequence"/>
</dbReference>
<evidence type="ECO:0000256" key="7">
    <source>
        <dbReference type="ARBA" id="ARBA00022837"/>
    </source>
</evidence>
<dbReference type="PROSITE" id="PS50222">
    <property type="entry name" value="EF_HAND_2"/>
    <property type="match status" value="2"/>
</dbReference>
<reference evidence="18" key="1">
    <citation type="journal article" date="2023" name="Commun. Biol.">
        <title>Genome analysis of Parmales, the sister group of diatoms, reveals the evolutionary specialization of diatoms from phago-mixotrophs to photoautotrophs.</title>
        <authorList>
            <person name="Ban H."/>
            <person name="Sato S."/>
            <person name="Yoshikawa S."/>
            <person name="Yamada K."/>
            <person name="Nakamura Y."/>
            <person name="Ichinomiya M."/>
            <person name="Sato N."/>
            <person name="Blanc-Mathieu R."/>
            <person name="Endo H."/>
            <person name="Kuwata A."/>
            <person name="Ogata H."/>
        </authorList>
    </citation>
    <scope>NUCLEOTIDE SEQUENCE [LARGE SCALE GENOMIC DNA]</scope>
    <source>
        <strain evidence="18">NIES 3699</strain>
    </source>
</reference>
<keyword evidence="9" id="KW-0443">Lipid metabolism</keyword>
<keyword evidence="12" id="KW-1208">Phospholipid metabolism</keyword>
<dbReference type="GO" id="GO:0008654">
    <property type="term" value="P:phospholipid biosynthetic process"/>
    <property type="evidence" value="ECO:0007669"/>
    <property type="project" value="UniProtKB-KW"/>
</dbReference>
<proteinExistence type="inferred from homology"/>
<evidence type="ECO:0000256" key="2">
    <source>
        <dbReference type="ARBA" id="ARBA00005074"/>
    </source>
</evidence>
<dbReference type="CDD" id="cd07991">
    <property type="entry name" value="LPLAT_LPCAT1-like"/>
    <property type="match status" value="1"/>
</dbReference>
<keyword evidence="10 15" id="KW-0472">Membrane</keyword>
<protein>
    <recommendedName>
        <fullName evidence="16">EF-hand domain-containing protein</fullName>
    </recommendedName>
</protein>
<dbReference type="AlphaFoldDB" id="A0A9W7C0X4"/>
<accession>A0A9W7C0X4</accession>
<dbReference type="InterPro" id="IPR002123">
    <property type="entry name" value="Plipid/glycerol_acylTrfase"/>
</dbReference>
<dbReference type="Gene3D" id="1.10.238.10">
    <property type="entry name" value="EF-hand"/>
    <property type="match status" value="1"/>
</dbReference>
<dbReference type="GO" id="GO:0016020">
    <property type="term" value="C:membrane"/>
    <property type="evidence" value="ECO:0007669"/>
    <property type="project" value="UniProtKB-SubCell"/>
</dbReference>
<evidence type="ECO:0000256" key="13">
    <source>
        <dbReference type="ARBA" id="ARBA00023315"/>
    </source>
</evidence>
<dbReference type="InterPro" id="IPR011992">
    <property type="entry name" value="EF-hand-dom_pair"/>
</dbReference>
<comment type="pathway">
    <text evidence="2">Lipid metabolism; phospholipid metabolism.</text>
</comment>
<dbReference type="SMART" id="SM00563">
    <property type="entry name" value="PlsC"/>
    <property type="match status" value="1"/>
</dbReference>
<keyword evidence="8 15" id="KW-1133">Transmembrane helix</keyword>
<dbReference type="PANTHER" id="PTHR23063:SF52">
    <property type="entry name" value="LYSOPHOSPHATIDYLCHOLINE ACYLTRANSFERASE"/>
    <property type="match status" value="1"/>
</dbReference>
<dbReference type="PANTHER" id="PTHR23063">
    <property type="entry name" value="PHOSPHOLIPID ACYLTRANSFERASE"/>
    <property type="match status" value="1"/>
</dbReference>
<feature type="domain" description="EF-hand" evidence="16">
    <location>
        <begin position="527"/>
        <end position="562"/>
    </location>
</feature>
<dbReference type="SUPFAM" id="SSF47473">
    <property type="entry name" value="EF-hand"/>
    <property type="match status" value="1"/>
</dbReference>
<evidence type="ECO:0000256" key="10">
    <source>
        <dbReference type="ARBA" id="ARBA00023136"/>
    </source>
</evidence>
<dbReference type="Pfam" id="PF01553">
    <property type="entry name" value="Acyltransferase"/>
    <property type="match status" value="1"/>
</dbReference>
<evidence type="ECO:0000256" key="6">
    <source>
        <dbReference type="ARBA" id="ARBA00022692"/>
    </source>
</evidence>
<evidence type="ECO:0000256" key="5">
    <source>
        <dbReference type="ARBA" id="ARBA00022679"/>
    </source>
</evidence>
<organism evidence="17 18">
    <name type="scientific">Triparma verrucosa</name>
    <dbReference type="NCBI Taxonomy" id="1606542"/>
    <lineage>
        <taxon>Eukaryota</taxon>
        <taxon>Sar</taxon>
        <taxon>Stramenopiles</taxon>
        <taxon>Ochrophyta</taxon>
        <taxon>Bolidophyceae</taxon>
        <taxon>Parmales</taxon>
        <taxon>Triparmaceae</taxon>
        <taxon>Triparma</taxon>
    </lineage>
</organism>
<dbReference type="SMART" id="SM00054">
    <property type="entry name" value="EFh"/>
    <property type="match status" value="3"/>
</dbReference>
<evidence type="ECO:0000256" key="11">
    <source>
        <dbReference type="ARBA" id="ARBA00023209"/>
    </source>
</evidence>
<dbReference type="GO" id="GO:0008374">
    <property type="term" value="F:O-acyltransferase activity"/>
    <property type="evidence" value="ECO:0007669"/>
    <property type="project" value="InterPro"/>
</dbReference>
<gene>
    <name evidence="17" type="ORF">TrVE_jg2462</name>
</gene>
<evidence type="ECO:0000256" key="9">
    <source>
        <dbReference type="ARBA" id="ARBA00023098"/>
    </source>
</evidence>
<keyword evidence="7" id="KW-0106">Calcium</keyword>
<dbReference type="PROSITE" id="PS00018">
    <property type="entry name" value="EF_HAND_1"/>
    <property type="match status" value="1"/>
</dbReference>
<dbReference type="SUPFAM" id="SSF69593">
    <property type="entry name" value="Glycerol-3-phosphate (1)-acyltransferase"/>
    <property type="match status" value="1"/>
</dbReference>
<evidence type="ECO:0000256" key="14">
    <source>
        <dbReference type="SAM" id="MobiDB-lite"/>
    </source>
</evidence>
<keyword evidence="18" id="KW-1185">Reference proteome</keyword>
<feature type="domain" description="EF-hand" evidence="16">
    <location>
        <begin position="418"/>
        <end position="453"/>
    </location>
</feature>
<feature type="transmembrane region" description="Helical" evidence="15">
    <location>
        <begin position="113"/>
        <end position="135"/>
    </location>
</feature>
<dbReference type="InterPro" id="IPR018247">
    <property type="entry name" value="EF_Hand_1_Ca_BS"/>
</dbReference>
<keyword evidence="4" id="KW-0444">Lipid biosynthesis</keyword>
<dbReference type="InterPro" id="IPR045252">
    <property type="entry name" value="LPCAT1-like"/>
</dbReference>
<comment type="similarity">
    <text evidence="3">Belongs to the 1-acyl-sn-glycerol-3-phosphate acyltransferase family.</text>
</comment>